<organism evidence="2 3">
    <name type="scientific">Tengunoibacter tsumagoiensis</name>
    <dbReference type="NCBI Taxonomy" id="2014871"/>
    <lineage>
        <taxon>Bacteria</taxon>
        <taxon>Bacillati</taxon>
        <taxon>Chloroflexota</taxon>
        <taxon>Ktedonobacteria</taxon>
        <taxon>Ktedonobacterales</taxon>
        <taxon>Dictyobacteraceae</taxon>
        <taxon>Tengunoibacter</taxon>
    </lineage>
</organism>
<evidence type="ECO:0000256" key="1">
    <source>
        <dbReference type="SAM" id="MobiDB-lite"/>
    </source>
</evidence>
<dbReference type="AlphaFoldDB" id="A0A402A4W9"/>
<protein>
    <submittedName>
        <fullName evidence="2">Uncharacterized protein</fullName>
    </submittedName>
</protein>
<sequence>MITYEDMTRLFLEAAGNLNLVTHPEYWMNTRSLEREFACACHTGECEDMELQSGCTVSFSWGSLDTALSLDGPGGICEFFHDDSVQNCAHRHTNAIPPLVLDLSYTLSLHGEKPSDETLLSLTQMLKLQASERSRRTIETRPGVSMVLHENRLQPDLLTLQQRVEVPLWHPLGIHGLHDEPVIPEPAGSSDDDEPSTPHPEEWIPQLMTEICQDVVQVLAALNAAVSFHASDL</sequence>
<keyword evidence="3" id="KW-1185">Reference proteome</keyword>
<dbReference type="RefSeq" id="WP_126581621.1">
    <property type="nucleotide sequence ID" value="NZ_BIFR01000001.1"/>
</dbReference>
<comment type="caution">
    <text evidence="2">The sequence shown here is derived from an EMBL/GenBank/DDBJ whole genome shotgun (WGS) entry which is preliminary data.</text>
</comment>
<dbReference type="EMBL" id="BIFR01000001">
    <property type="protein sequence ID" value="GCE14150.1"/>
    <property type="molecule type" value="Genomic_DNA"/>
</dbReference>
<gene>
    <name evidence="2" type="ORF">KTT_40090</name>
</gene>
<evidence type="ECO:0000313" key="3">
    <source>
        <dbReference type="Proteomes" id="UP000287352"/>
    </source>
</evidence>
<dbReference type="Proteomes" id="UP000287352">
    <property type="component" value="Unassembled WGS sequence"/>
</dbReference>
<accession>A0A402A4W9</accession>
<name>A0A402A4W9_9CHLR</name>
<proteinExistence type="predicted"/>
<dbReference type="OrthoDB" id="151183at2"/>
<evidence type="ECO:0000313" key="2">
    <source>
        <dbReference type="EMBL" id="GCE14150.1"/>
    </source>
</evidence>
<reference evidence="3" key="1">
    <citation type="submission" date="2018-12" db="EMBL/GenBank/DDBJ databases">
        <title>Tengunoibacter tsumagoiensis gen. nov., sp. nov., Dictyobacter kobayashii sp. nov., D. alpinus sp. nov., and D. joshuensis sp. nov. and description of Dictyobacteraceae fam. nov. within the order Ktedonobacterales isolated from Tengu-no-mugimeshi.</title>
        <authorList>
            <person name="Wang C.M."/>
            <person name="Zheng Y."/>
            <person name="Sakai Y."/>
            <person name="Toyoda A."/>
            <person name="Minakuchi Y."/>
            <person name="Abe K."/>
            <person name="Yokota A."/>
            <person name="Yabe S."/>
        </authorList>
    </citation>
    <scope>NUCLEOTIDE SEQUENCE [LARGE SCALE GENOMIC DNA]</scope>
    <source>
        <strain evidence="3">Uno3</strain>
    </source>
</reference>
<feature type="region of interest" description="Disordered" evidence="1">
    <location>
        <begin position="179"/>
        <end position="201"/>
    </location>
</feature>